<reference evidence="2 5" key="3">
    <citation type="submission" date="2018-07" db="EMBL/GenBank/DDBJ databases">
        <title>Leeuwenhoekiella genomics.</title>
        <authorList>
            <person name="Tahon G."/>
            <person name="Willems A."/>
        </authorList>
    </citation>
    <scope>NUCLEOTIDE SEQUENCE [LARGE SCALE GENOMIC DNA]</scope>
    <source>
        <strain evidence="2 5">LMG 24856</strain>
    </source>
</reference>
<evidence type="ECO:0000313" key="2">
    <source>
        <dbReference type="EMBL" id="RXG27118.1"/>
    </source>
</evidence>
<dbReference type="EMBL" id="FQXT01000001">
    <property type="protein sequence ID" value="SHH62148.1"/>
    <property type="molecule type" value="Genomic_DNA"/>
</dbReference>
<evidence type="ECO:0000313" key="3">
    <source>
        <dbReference type="EMBL" id="SHH62148.1"/>
    </source>
</evidence>
<dbReference type="Proteomes" id="UP000290037">
    <property type="component" value="Unassembled WGS sequence"/>
</dbReference>
<keyword evidence="5" id="KW-1185">Reference proteome</keyword>
<dbReference type="OrthoDB" id="1422163at2"/>
<feature type="chain" id="PRO_5012002543" description="CarboxypepD_reg-like domain-containing protein" evidence="1">
    <location>
        <begin position="21"/>
        <end position="259"/>
    </location>
</feature>
<name>A0A1M5UGW5_9FLAO</name>
<evidence type="ECO:0008006" key="6">
    <source>
        <dbReference type="Google" id="ProtNLM"/>
    </source>
</evidence>
<evidence type="ECO:0000313" key="5">
    <source>
        <dbReference type="Proteomes" id="UP000290037"/>
    </source>
</evidence>
<keyword evidence="1" id="KW-0732">Signal</keyword>
<dbReference type="InterPro" id="IPR008969">
    <property type="entry name" value="CarboxyPept-like_regulatory"/>
</dbReference>
<dbReference type="AlphaFoldDB" id="A0A1M5UGW5"/>
<gene>
    <name evidence="2" type="ORF">DSM01_3191</name>
    <name evidence="3" type="ORF">SAMN04487999_0671</name>
</gene>
<feature type="signal peptide" evidence="1">
    <location>
        <begin position="1"/>
        <end position="20"/>
    </location>
</feature>
<protein>
    <recommendedName>
        <fullName evidence="6">CarboxypepD_reg-like domain-containing protein</fullName>
    </recommendedName>
</protein>
<reference evidence="3" key="1">
    <citation type="submission" date="2016-11" db="EMBL/GenBank/DDBJ databases">
        <authorList>
            <person name="Jaros S."/>
            <person name="Januszkiewicz K."/>
            <person name="Wedrychowicz H."/>
        </authorList>
    </citation>
    <scope>NUCLEOTIDE SEQUENCE [LARGE SCALE GENOMIC DNA]</scope>
    <source>
        <strain evidence="3">DSM 19859</strain>
    </source>
</reference>
<organism evidence="3 4">
    <name type="scientific">Leeuwenhoekiella palythoae</name>
    <dbReference type="NCBI Taxonomy" id="573501"/>
    <lineage>
        <taxon>Bacteria</taxon>
        <taxon>Pseudomonadati</taxon>
        <taxon>Bacteroidota</taxon>
        <taxon>Flavobacteriia</taxon>
        <taxon>Flavobacteriales</taxon>
        <taxon>Flavobacteriaceae</taxon>
        <taxon>Leeuwenhoekiella</taxon>
    </lineage>
</organism>
<sequence length="259" mass="29911">MRILILLTGVVILMMGNAYAQNTSGKVYAGDKRVPGVLVQNLTQNKSTTTTDEGDFSLAARLEDSLVFSAPFMETQVFVVEQYQLEKVWVVELKENLNELDEVRLTEAPKEKPFDVRVYDSIFNSRIQNDIKKNRQLYRPPNSTNGVDFMEIGRLFMSLFKKDPSKQKESYAPITYKQYRVLFATDEYFNREFLVEQLGIDAYYHNLFFEYCDAKQLPGNLLEPENQLDLLDKFIELADSFEAELNEFGENGMKLPEGN</sequence>
<dbReference type="SUPFAM" id="SSF49464">
    <property type="entry name" value="Carboxypeptidase regulatory domain-like"/>
    <property type="match status" value="1"/>
</dbReference>
<evidence type="ECO:0000313" key="4">
    <source>
        <dbReference type="Proteomes" id="UP000184240"/>
    </source>
</evidence>
<dbReference type="Proteomes" id="UP000184240">
    <property type="component" value="Unassembled WGS sequence"/>
</dbReference>
<proteinExistence type="predicted"/>
<dbReference type="RefSeq" id="WP_072980311.1">
    <property type="nucleotide sequence ID" value="NZ_FQXT01000001.1"/>
</dbReference>
<dbReference type="STRING" id="573501.SAMN04487999_0671"/>
<accession>A0A1M5UGW5</accession>
<dbReference type="EMBL" id="QOVN01000009">
    <property type="protein sequence ID" value="RXG27118.1"/>
    <property type="molecule type" value="Genomic_DNA"/>
</dbReference>
<evidence type="ECO:0000256" key="1">
    <source>
        <dbReference type="SAM" id="SignalP"/>
    </source>
</evidence>
<reference evidence="4" key="2">
    <citation type="submission" date="2016-11" db="EMBL/GenBank/DDBJ databases">
        <authorList>
            <person name="Varghese N."/>
            <person name="Submissions S."/>
        </authorList>
    </citation>
    <scope>NUCLEOTIDE SEQUENCE [LARGE SCALE GENOMIC DNA]</scope>
    <source>
        <strain evidence="4">DSM 19859</strain>
    </source>
</reference>